<sequence length="65" mass="6435">MGLFGRSSGSGGDGSGSHPNADAMSDDEFFENLGNLTDAVRNGPVGETTDAADAAAAKFGNDGRA</sequence>
<comment type="caution">
    <text evidence="2">The sequence shown here is derived from an EMBL/GenBank/DDBJ whole genome shotgun (WGS) entry which is preliminary data.</text>
</comment>
<dbReference type="Proteomes" id="UP001165143">
    <property type="component" value="Unassembled WGS sequence"/>
</dbReference>
<evidence type="ECO:0000313" key="3">
    <source>
        <dbReference type="Proteomes" id="UP001165143"/>
    </source>
</evidence>
<proteinExistence type="predicted"/>
<protein>
    <submittedName>
        <fullName evidence="2">Uncharacterized protein</fullName>
    </submittedName>
</protein>
<accession>A0A9W6UPD6</accession>
<gene>
    <name evidence="2" type="ORF">Kpho01_32390</name>
</gene>
<feature type="region of interest" description="Disordered" evidence="1">
    <location>
        <begin position="1"/>
        <end position="29"/>
    </location>
</feature>
<organism evidence="2 3">
    <name type="scientific">Kitasatospora phosalacinea</name>
    <dbReference type="NCBI Taxonomy" id="2065"/>
    <lineage>
        <taxon>Bacteria</taxon>
        <taxon>Bacillati</taxon>
        <taxon>Actinomycetota</taxon>
        <taxon>Actinomycetes</taxon>
        <taxon>Kitasatosporales</taxon>
        <taxon>Streptomycetaceae</taxon>
        <taxon>Kitasatospora</taxon>
    </lineage>
</organism>
<name>A0A9W6UPD6_9ACTN</name>
<dbReference type="RefSeq" id="WP_033250527.1">
    <property type="nucleotide sequence ID" value="NZ_BSRX01000017.1"/>
</dbReference>
<dbReference type="EMBL" id="BSRX01000017">
    <property type="protein sequence ID" value="GLW55228.1"/>
    <property type="molecule type" value="Genomic_DNA"/>
</dbReference>
<evidence type="ECO:0000313" key="2">
    <source>
        <dbReference type="EMBL" id="GLW55228.1"/>
    </source>
</evidence>
<evidence type="ECO:0000256" key="1">
    <source>
        <dbReference type="SAM" id="MobiDB-lite"/>
    </source>
</evidence>
<reference evidence="2" key="1">
    <citation type="submission" date="2023-02" db="EMBL/GenBank/DDBJ databases">
        <title>Kitasatospora phosalacinea NBRC 14362.</title>
        <authorList>
            <person name="Ichikawa N."/>
            <person name="Sato H."/>
            <person name="Tonouchi N."/>
        </authorList>
    </citation>
    <scope>NUCLEOTIDE SEQUENCE</scope>
    <source>
        <strain evidence="2">NBRC 14362</strain>
    </source>
</reference>
<dbReference type="AlphaFoldDB" id="A0A9W6UPD6"/>